<comment type="caution">
    <text evidence="1">The sequence shown here is derived from an EMBL/GenBank/DDBJ whole genome shotgun (WGS) entry which is preliminary data.</text>
</comment>
<keyword evidence="2" id="KW-1185">Reference proteome</keyword>
<dbReference type="EMBL" id="JAVIJP010000013">
    <property type="protein sequence ID" value="KAL3645007.1"/>
    <property type="molecule type" value="Genomic_DNA"/>
</dbReference>
<proteinExistence type="predicted"/>
<sequence>MVDNLIPRLRCLVLSYASFEALCVGDLLSRFPFLKDFTLYSYGTISEEGIQISNCSLERIKLVVQGFQRYGEDSKPRVKFDVPSVRKLTFEGDGVPCLSFKSTPHSREWESNVSIKYNTKNGVSAFWFNELSELLTELSQSKTHLSLRIDSNAVRLDYNVGDKIIQGLCKHELENLTIDIKNLPTLSCYAFFDGLFRVCRPKLITQYYKDDPDKRRYYGRYNHMEKTNIDILCQILEQGINLKVSGPTQFMYGLNDLEEVNAQALDMENVQAAEWRPIPFDEHVQEHQRVRLLLKWKLN</sequence>
<organism evidence="1 2">
    <name type="scientific">Castilleja foliolosa</name>
    <dbReference type="NCBI Taxonomy" id="1961234"/>
    <lineage>
        <taxon>Eukaryota</taxon>
        <taxon>Viridiplantae</taxon>
        <taxon>Streptophyta</taxon>
        <taxon>Embryophyta</taxon>
        <taxon>Tracheophyta</taxon>
        <taxon>Spermatophyta</taxon>
        <taxon>Magnoliopsida</taxon>
        <taxon>eudicotyledons</taxon>
        <taxon>Gunneridae</taxon>
        <taxon>Pentapetalae</taxon>
        <taxon>asterids</taxon>
        <taxon>lamiids</taxon>
        <taxon>Lamiales</taxon>
        <taxon>Orobanchaceae</taxon>
        <taxon>Pedicularideae</taxon>
        <taxon>Castillejinae</taxon>
        <taxon>Castilleja</taxon>
    </lineage>
</organism>
<gene>
    <name evidence="1" type="ORF">CASFOL_010187</name>
</gene>
<accession>A0ABD3DTR2</accession>
<dbReference type="Proteomes" id="UP001632038">
    <property type="component" value="Unassembled WGS sequence"/>
</dbReference>
<protein>
    <submittedName>
        <fullName evidence="1">Uncharacterized protein</fullName>
    </submittedName>
</protein>
<evidence type="ECO:0000313" key="2">
    <source>
        <dbReference type="Proteomes" id="UP001632038"/>
    </source>
</evidence>
<dbReference type="AlphaFoldDB" id="A0ABD3DTR2"/>
<evidence type="ECO:0000313" key="1">
    <source>
        <dbReference type="EMBL" id="KAL3645007.1"/>
    </source>
</evidence>
<name>A0ABD3DTR2_9LAMI</name>
<reference evidence="2" key="1">
    <citation type="journal article" date="2024" name="IScience">
        <title>Strigolactones Initiate the Formation of Haustorium-like Structures in Castilleja.</title>
        <authorList>
            <person name="Buerger M."/>
            <person name="Peterson D."/>
            <person name="Chory J."/>
        </authorList>
    </citation>
    <scope>NUCLEOTIDE SEQUENCE [LARGE SCALE GENOMIC DNA]</scope>
</reference>